<dbReference type="eggNOG" id="COG3842">
    <property type="taxonomic scope" value="Bacteria"/>
</dbReference>
<dbReference type="GO" id="GO:0016887">
    <property type="term" value="F:ATP hydrolysis activity"/>
    <property type="evidence" value="ECO:0007669"/>
    <property type="project" value="InterPro"/>
</dbReference>
<gene>
    <name evidence="5" type="ORF">HMPREF0044_1509</name>
</gene>
<dbReference type="Pfam" id="PF00005">
    <property type="entry name" value="ABC_tran"/>
    <property type="match status" value="1"/>
</dbReference>
<dbReference type="PROSITE" id="PS00211">
    <property type="entry name" value="ABC_TRANSPORTER_1"/>
    <property type="match status" value="1"/>
</dbReference>
<dbReference type="InterPro" id="IPR017871">
    <property type="entry name" value="ABC_transporter-like_CS"/>
</dbReference>
<protein>
    <submittedName>
        <fullName evidence="5">ABC transporter, ATP-binding protein</fullName>
    </submittedName>
</protein>
<dbReference type="STRING" id="525245.HMPREF0044_1509"/>
<evidence type="ECO:0000259" key="4">
    <source>
        <dbReference type="PROSITE" id="PS50893"/>
    </source>
</evidence>
<dbReference type="Proteomes" id="UP000010301">
    <property type="component" value="Unassembled WGS sequence"/>
</dbReference>
<organism evidence="5 6">
    <name type="scientific">Gleimia coleocanis DSM 15436</name>
    <dbReference type="NCBI Taxonomy" id="525245"/>
    <lineage>
        <taxon>Bacteria</taxon>
        <taxon>Bacillati</taxon>
        <taxon>Actinomycetota</taxon>
        <taxon>Actinomycetes</taxon>
        <taxon>Actinomycetales</taxon>
        <taxon>Actinomycetaceae</taxon>
        <taxon>Gleimia</taxon>
    </lineage>
</organism>
<evidence type="ECO:0000313" key="5">
    <source>
        <dbReference type="EMBL" id="EEH63270.1"/>
    </source>
</evidence>
<reference evidence="5 6" key="1">
    <citation type="submission" date="2009-01" db="EMBL/GenBank/DDBJ databases">
        <authorList>
            <person name="Qin X."/>
            <person name="Bachman B."/>
            <person name="Battles P."/>
            <person name="Bell A."/>
            <person name="Bess C."/>
            <person name="Bickham C."/>
            <person name="Chaboub L."/>
            <person name="Chen D."/>
            <person name="Coyle M."/>
            <person name="Deiros D.R."/>
            <person name="Dinh H."/>
            <person name="Forbes L."/>
            <person name="Fowler G."/>
            <person name="Francisco L."/>
            <person name="Fu Q."/>
            <person name="Gubbala S."/>
            <person name="Hale W."/>
            <person name="Han Y."/>
            <person name="Hemphill L."/>
            <person name="Highlander S.K."/>
            <person name="Hirani K."/>
            <person name="Hogues M."/>
            <person name="Jackson L."/>
            <person name="Jakkamsetti A."/>
            <person name="Javaid M."/>
            <person name="Jiang H."/>
            <person name="Korchina V."/>
            <person name="Kovar C."/>
            <person name="Lara F."/>
            <person name="Lee S."/>
            <person name="Mata R."/>
            <person name="Mathew T."/>
            <person name="Moen C."/>
            <person name="Morales K."/>
            <person name="Munidasa M."/>
            <person name="Nazareth L."/>
            <person name="Ngo R."/>
            <person name="Nguyen L."/>
            <person name="Okwuonu G."/>
            <person name="Ongeri F."/>
            <person name="Patil S."/>
            <person name="Petrosino J."/>
            <person name="Pham C."/>
            <person name="Pham P."/>
            <person name="Pu L.-L."/>
            <person name="Puazo M."/>
            <person name="Raj R."/>
            <person name="Reid J."/>
            <person name="Rouhana J."/>
            <person name="Saada N."/>
            <person name="Shang Y."/>
            <person name="Simmons D."/>
            <person name="Thornton R."/>
            <person name="Warren J."/>
            <person name="Weissenberger G."/>
            <person name="Zhang J."/>
            <person name="Zhang L."/>
            <person name="Zhou C."/>
            <person name="Zhu D."/>
            <person name="Muzny D."/>
            <person name="Worley K."/>
            <person name="Gibbs R."/>
        </authorList>
    </citation>
    <scope>NUCLEOTIDE SEQUENCE [LARGE SCALE GENOMIC DNA]</scope>
    <source>
        <strain evidence="5 6">DSM 15436</strain>
    </source>
</reference>
<dbReference type="AlphaFoldDB" id="C0W256"/>
<dbReference type="GO" id="GO:0005524">
    <property type="term" value="F:ATP binding"/>
    <property type="evidence" value="ECO:0007669"/>
    <property type="project" value="UniProtKB-KW"/>
</dbReference>
<evidence type="ECO:0000256" key="2">
    <source>
        <dbReference type="ARBA" id="ARBA00022741"/>
    </source>
</evidence>
<proteinExistence type="predicted"/>
<evidence type="ECO:0000256" key="1">
    <source>
        <dbReference type="ARBA" id="ARBA00022448"/>
    </source>
</evidence>
<accession>C0W256</accession>
<dbReference type="InterPro" id="IPR003439">
    <property type="entry name" value="ABC_transporter-like_ATP-bd"/>
</dbReference>
<dbReference type="SUPFAM" id="SSF52540">
    <property type="entry name" value="P-loop containing nucleoside triphosphate hydrolases"/>
    <property type="match status" value="1"/>
</dbReference>
<comment type="caution">
    <text evidence="5">The sequence shown here is derived from an EMBL/GenBank/DDBJ whole genome shotgun (WGS) entry which is preliminary data.</text>
</comment>
<dbReference type="PROSITE" id="PS50893">
    <property type="entry name" value="ABC_TRANSPORTER_2"/>
    <property type="match status" value="1"/>
</dbReference>
<dbReference type="PANTHER" id="PTHR42781">
    <property type="entry name" value="SPERMIDINE/PUTRESCINE IMPORT ATP-BINDING PROTEIN POTA"/>
    <property type="match status" value="1"/>
</dbReference>
<dbReference type="Gene3D" id="3.40.50.300">
    <property type="entry name" value="P-loop containing nucleotide triphosphate hydrolases"/>
    <property type="match status" value="1"/>
</dbReference>
<keyword evidence="2" id="KW-0547">Nucleotide-binding</keyword>
<evidence type="ECO:0000313" key="6">
    <source>
        <dbReference type="Proteomes" id="UP000010301"/>
    </source>
</evidence>
<dbReference type="InterPro" id="IPR003593">
    <property type="entry name" value="AAA+_ATPase"/>
</dbReference>
<keyword evidence="3 5" id="KW-0067">ATP-binding</keyword>
<sequence>MVMSDLVLRDVSVFYGFFQAVKSVDLRVPAGQIVALLGGSGSGKSSLLRAIAGLEAAVGELRFGDVDLQQVPVHRRGFGLMFQDGQLFGHRSVAGNIQFGIRQLPRAERNLRTSQLLELVGLPGFEKRRISSLSGGQQQRVALARALAPHPQLLLLDEPLSALDRGLREQLAVEIRRVVKAAGLSAIYVTHDQEEALAVADRVLVMQDGVILRDATGVQIWRDPQFKEVAQFLGFPLILPLAVAGEWGFVVPEGGADSDSANGRFFACAPHAFKLLRVFSAECNTRILFDVAERNSLNPRFVAEVLGWRIGRAQVEVSLRGPGGWEFSVAAPLGVLAELEAHVGVLRSGAESGVGVLRSEVEVALESVCLVTEAGPN</sequence>
<name>C0W256_9ACTO</name>
<dbReference type="EMBL" id="ACFG01000037">
    <property type="protein sequence ID" value="EEH63270.1"/>
    <property type="molecule type" value="Genomic_DNA"/>
</dbReference>
<evidence type="ECO:0000256" key="3">
    <source>
        <dbReference type="ARBA" id="ARBA00022840"/>
    </source>
</evidence>
<keyword evidence="6" id="KW-1185">Reference proteome</keyword>
<dbReference type="SMART" id="SM00382">
    <property type="entry name" value="AAA"/>
    <property type="match status" value="1"/>
</dbReference>
<dbReference type="PANTHER" id="PTHR42781:SF4">
    <property type="entry name" value="SPERMIDINE_PUTRESCINE IMPORT ATP-BINDING PROTEIN POTA"/>
    <property type="match status" value="1"/>
</dbReference>
<dbReference type="InterPro" id="IPR027417">
    <property type="entry name" value="P-loop_NTPase"/>
</dbReference>
<feature type="domain" description="ABC transporter" evidence="4">
    <location>
        <begin position="6"/>
        <end position="233"/>
    </location>
</feature>
<dbReference type="InterPro" id="IPR050093">
    <property type="entry name" value="ABC_SmlMolc_Importer"/>
</dbReference>
<keyword evidence="1" id="KW-0813">Transport</keyword>
<dbReference type="HOGENOM" id="CLU_000604_1_1_11"/>